<evidence type="ECO:0000313" key="8">
    <source>
        <dbReference type="EMBL" id="OYQ18670.1"/>
    </source>
</evidence>
<gene>
    <name evidence="8" type="ORF">CHR90_10430</name>
</gene>
<evidence type="ECO:0000256" key="3">
    <source>
        <dbReference type="ARBA" id="ARBA00022833"/>
    </source>
</evidence>
<dbReference type="InterPro" id="IPR036388">
    <property type="entry name" value="WH-like_DNA-bd_sf"/>
</dbReference>
<dbReference type="PANTHER" id="PTHR33202:SF6">
    <property type="entry name" value="ZINC UPTAKE REGULATION PROTEIN"/>
    <property type="match status" value="1"/>
</dbReference>
<evidence type="ECO:0000256" key="6">
    <source>
        <dbReference type="ARBA" id="ARBA00023163"/>
    </source>
</evidence>
<dbReference type="InterPro" id="IPR043135">
    <property type="entry name" value="Fur_C"/>
</dbReference>
<feature type="binding site" evidence="7">
    <location>
        <position position="160"/>
    </location>
    <ligand>
        <name>Zn(2+)</name>
        <dbReference type="ChEBI" id="CHEBI:29105"/>
    </ligand>
</feature>
<dbReference type="EMBL" id="NOXS01000032">
    <property type="protein sequence ID" value="OYQ18670.1"/>
    <property type="molecule type" value="Genomic_DNA"/>
</dbReference>
<comment type="caution">
    <text evidence="8">The sequence shown here is derived from an EMBL/GenBank/DDBJ whole genome shotgun (WGS) entry which is preliminary data.</text>
</comment>
<dbReference type="Gene3D" id="1.10.10.10">
    <property type="entry name" value="Winged helix-like DNA-binding domain superfamily/Winged helix DNA-binding domain"/>
    <property type="match status" value="1"/>
</dbReference>
<proteinExistence type="inferred from homology"/>
<dbReference type="InterPro" id="IPR002481">
    <property type="entry name" value="FUR"/>
</dbReference>
<name>A0A255XQZ5_9PROT</name>
<comment type="similarity">
    <text evidence="1">Belongs to the Fur family.</text>
</comment>
<dbReference type="Pfam" id="PF01475">
    <property type="entry name" value="FUR"/>
    <property type="match status" value="1"/>
</dbReference>
<comment type="cofactor">
    <cofactor evidence="7">
        <name>Zn(2+)</name>
        <dbReference type="ChEBI" id="CHEBI:29105"/>
    </cofactor>
    <text evidence="7">Binds 1 zinc ion per subunit.</text>
</comment>
<dbReference type="GO" id="GO:0045892">
    <property type="term" value="P:negative regulation of DNA-templated transcription"/>
    <property type="evidence" value="ECO:0007669"/>
    <property type="project" value="TreeGrafter"/>
</dbReference>
<protein>
    <submittedName>
        <fullName evidence="8">Uncharacterized protein</fullName>
    </submittedName>
</protein>
<reference evidence="8 9" key="1">
    <citation type="submission" date="2017-07" db="EMBL/GenBank/DDBJ databases">
        <title>Elstera cyanobacteriorum sp. nov., a novel bacterium isolated from cyanobacterial aggregates in a eutrophic lake.</title>
        <authorList>
            <person name="Cai H."/>
        </authorList>
    </citation>
    <scope>NUCLEOTIDE SEQUENCE [LARGE SCALE GENOMIC DNA]</scope>
    <source>
        <strain evidence="8 9">TH019</strain>
    </source>
</reference>
<keyword evidence="5" id="KW-0238">DNA-binding</keyword>
<dbReference type="GO" id="GO:0005829">
    <property type="term" value="C:cytosol"/>
    <property type="evidence" value="ECO:0007669"/>
    <property type="project" value="TreeGrafter"/>
</dbReference>
<feature type="binding site" evidence="7">
    <location>
        <position position="119"/>
    </location>
    <ligand>
        <name>Zn(2+)</name>
        <dbReference type="ChEBI" id="CHEBI:29105"/>
    </ligand>
</feature>
<dbReference type="CDD" id="cd07153">
    <property type="entry name" value="Fur_like"/>
    <property type="match status" value="1"/>
</dbReference>
<organism evidence="8 9">
    <name type="scientific">Elstera cyanobacteriorum</name>
    <dbReference type="NCBI Taxonomy" id="2022747"/>
    <lineage>
        <taxon>Bacteria</taxon>
        <taxon>Pseudomonadati</taxon>
        <taxon>Pseudomonadota</taxon>
        <taxon>Alphaproteobacteria</taxon>
        <taxon>Rhodospirillales</taxon>
        <taxon>Rhodospirillaceae</taxon>
        <taxon>Elstera</taxon>
    </lineage>
</organism>
<accession>A0A255XQZ5</accession>
<feature type="binding site" evidence="7">
    <location>
        <position position="122"/>
    </location>
    <ligand>
        <name>Zn(2+)</name>
        <dbReference type="ChEBI" id="CHEBI:29105"/>
    </ligand>
</feature>
<dbReference type="Proteomes" id="UP000216361">
    <property type="component" value="Unassembled WGS sequence"/>
</dbReference>
<sequence>MIAQESGRGAQGLATDHDHGKCIATAMTRAESLCAQRGVRLTPVRRRVLELIWRSHEPVGAYAMLDVLRLEGFNAQPPTVYRALEFLTEQGLIHRLESRNAFIGCPSPDHPHQALYLICTQCGTVEEREETPALTAALADLAQQSGFRIIGRTLELTGLCQTCQTAQSAA</sequence>
<evidence type="ECO:0000256" key="5">
    <source>
        <dbReference type="ARBA" id="ARBA00023125"/>
    </source>
</evidence>
<evidence type="ECO:0000256" key="7">
    <source>
        <dbReference type="PIRSR" id="PIRSR602481-1"/>
    </source>
</evidence>
<dbReference type="InterPro" id="IPR036390">
    <property type="entry name" value="WH_DNA-bd_sf"/>
</dbReference>
<keyword evidence="6" id="KW-0804">Transcription</keyword>
<evidence type="ECO:0000256" key="1">
    <source>
        <dbReference type="ARBA" id="ARBA00007957"/>
    </source>
</evidence>
<keyword evidence="2" id="KW-0678">Repressor</keyword>
<evidence type="ECO:0000313" key="9">
    <source>
        <dbReference type="Proteomes" id="UP000216361"/>
    </source>
</evidence>
<keyword evidence="4" id="KW-0805">Transcription regulation</keyword>
<dbReference type="GO" id="GO:0000976">
    <property type="term" value="F:transcription cis-regulatory region binding"/>
    <property type="evidence" value="ECO:0007669"/>
    <property type="project" value="TreeGrafter"/>
</dbReference>
<keyword evidence="7" id="KW-0479">Metal-binding</keyword>
<dbReference type="OrthoDB" id="9801127at2"/>
<evidence type="ECO:0000256" key="2">
    <source>
        <dbReference type="ARBA" id="ARBA00022491"/>
    </source>
</evidence>
<dbReference type="PANTHER" id="PTHR33202">
    <property type="entry name" value="ZINC UPTAKE REGULATION PROTEIN"/>
    <property type="match status" value="1"/>
</dbReference>
<dbReference type="Gene3D" id="3.30.1490.190">
    <property type="match status" value="1"/>
</dbReference>
<keyword evidence="9" id="KW-1185">Reference proteome</keyword>
<dbReference type="GO" id="GO:1900376">
    <property type="term" value="P:regulation of secondary metabolite biosynthetic process"/>
    <property type="evidence" value="ECO:0007669"/>
    <property type="project" value="TreeGrafter"/>
</dbReference>
<evidence type="ECO:0000256" key="4">
    <source>
        <dbReference type="ARBA" id="ARBA00023015"/>
    </source>
</evidence>
<dbReference type="GO" id="GO:0003700">
    <property type="term" value="F:DNA-binding transcription factor activity"/>
    <property type="evidence" value="ECO:0007669"/>
    <property type="project" value="InterPro"/>
</dbReference>
<keyword evidence="3 7" id="KW-0862">Zinc</keyword>
<dbReference type="GO" id="GO:0008270">
    <property type="term" value="F:zinc ion binding"/>
    <property type="evidence" value="ECO:0007669"/>
    <property type="project" value="TreeGrafter"/>
</dbReference>
<feature type="binding site" evidence="7">
    <location>
        <position position="163"/>
    </location>
    <ligand>
        <name>Zn(2+)</name>
        <dbReference type="ChEBI" id="CHEBI:29105"/>
    </ligand>
</feature>
<dbReference type="SUPFAM" id="SSF46785">
    <property type="entry name" value="Winged helix' DNA-binding domain"/>
    <property type="match status" value="1"/>
</dbReference>
<dbReference type="AlphaFoldDB" id="A0A255XQZ5"/>